<evidence type="ECO:0000256" key="2">
    <source>
        <dbReference type="ARBA" id="ARBA00004370"/>
    </source>
</evidence>
<dbReference type="GO" id="GO:0016705">
    <property type="term" value="F:oxidoreductase activity, acting on paired donors, with incorporation or reduction of molecular oxygen"/>
    <property type="evidence" value="ECO:0007669"/>
    <property type="project" value="InterPro"/>
</dbReference>
<keyword evidence="4 12" id="KW-0349">Heme</keyword>
<protein>
    <submittedName>
        <fullName evidence="14">Cytochrome P450</fullName>
    </submittedName>
</protein>
<evidence type="ECO:0000256" key="13">
    <source>
        <dbReference type="RuleBase" id="RU000461"/>
    </source>
</evidence>
<feature type="binding site" description="axial binding residue" evidence="12">
    <location>
        <position position="447"/>
    </location>
    <ligand>
        <name>heme</name>
        <dbReference type="ChEBI" id="CHEBI:30413"/>
    </ligand>
    <ligandPart>
        <name>Fe</name>
        <dbReference type="ChEBI" id="CHEBI:18248"/>
    </ligandPart>
</feature>
<keyword evidence="8 13" id="KW-0560">Oxidoreductase</keyword>
<organism evidence="14 15">
    <name type="scientific">Dendrothele bispora (strain CBS 962.96)</name>
    <dbReference type="NCBI Taxonomy" id="1314807"/>
    <lineage>
        <taxon>Eukaryota</taxon>
        <taxon>Fungi</taxon>
        <taxon>Dikarya</taxon>
        <taxon>Basidiomycota</taxon>
        <taxon>Agaricomycotina</taxon>
        <taxon>Agaricomycetes</taxon>
        <taxon>Agaricomycetidae</taxon>
        <taxon>Agaricales</taxon>
        <taxon>Agaricales incertae sedis</taxon>
        <taxon>Dendrothele</taxon>
    </lineage>
</organism>
<dbReference type="PRINTS" id="PR00465">
    <property type="entry name" value="EP450IV"/>
</dbReference>
<keyword evidence="9 12" id="KW-0408">Iron</keyword>
<dbReference type="SUPFAM" id="SSF48264">
    <property type="entry name" value="Cytochrome P450"/>
    <property type="match status" value="1"/>
</dbReference>
<dbReference type="PROSITE" id="PS00086">
    <property type="entry name" value="CYTOCHROME_P450"/>
    <property type="match status" value="1"/>
</dbReference>
<evidence type="ECO:0000256" key="9">
    <source>
        <dbReference type="ARBA" id="ARBA00023004"/>
    </source>
</evidence>
<keyword evidence="6 12" id="KW-0479">Metal-binding</keyword>
<evidence type="ECO:0000256" key="10">
    <source>
        <dbReference type="ARBA" id="ARBA00023033"/>
    </source>
</evidence>
<dbReference type="GO" id="GO:0020037">
    <property type="term" value="F:heme binding"/>
    <property type="evidence" value="ECO:0007669"/>
    <property type="project" value="InterPro"/>
</dbReference>
<dbReference type="Pfam" id="PF00067">
    <property type="entry name" value="p450"/>
    <property type="match status" value="1"/>
</dbReference>
<evidence type="ECO:0000256" key="5">
    <source>
        <dbReference type="ARBA" id="ARBA00022692"/>
    </source>
</evidence>
<keyword evidence="15" id="KW-1185">Reference proteome</keyword>
<dbReference type="InterPro" id="IPR036396">
    <property type="entry name" value="Cyt_P450_sf"/>
</dbReference>
<dbReference type="OrthoDB" id="1844152at2759"/>
<evidence type="ECO:0000256" key="11">
    <source>
        <dbReference type="ARBA" id="ARBA00023136"/>
    </source>
</evidence>
<comment type="cofactor">
    <cofactor evidence="1 12">
        <name>heme</name>
        <dbReference type="ChEBI" id="CHEBI:30413"/>
    </cofactor>
</comment>
<dbReference type="PANTHER" id="PTHR46206">
    <property type="entry name" value="CYTOCHROME P450"/>
    <property type="match status" value="1"/>
</dbReference>
<evidence type="ECO:0000256" key="3">
    <source>
        <dbReference type="ARBA" id="ARBA00010617"/>
    </source>
</evidence>
<dbReference type="EMBL" id="ML179126">
    <property type="protein sequence ID" value="THU98965.1"/>
    <property type="molecule type" value="Genomic_DNA"/>
</dbReference>
<sequence length="507" mass="57806">MAFPFDLSPITLGVVGFVVFYTIKFNHEKSKLKHIPTVGYDGIWSSWITVFRWLTNSIEIVEEGYRLYPGAAFKIPTINGWQIILNSTKYVDDIRKASDEELSPDEAIDDVLHIEYSIHPSVGLGSNPYQIDVVRHPLTRNIGAKFGEVQEELEKAVFDHIPLTEDWNEIHAWPAVLEIVTRTANRFLVGAPLCRDPDYRELNINLALSIFKSAFIINLFPKFLHPIVGRIFTERRVAMRRLEKHLTPIIEERLRMKREYGEDWKDKPNDFIQWLMDHEAAGPIASSVEDICARVLIVNFGAIHTTSAFLGALYQLAANPDIIGPLRSEIESIIQKHGRNKNSFGQMRLLDSFLKESVRLSPGGAIGVFRKAMKDFRLSDGTVVPVGTTICAAVWSILRDENIYPGGSDFRPFRFAEMREKGGESTKHQFVNMQPEWMFFGQGRHACPGRFFASIEIKGLLAHLILNYDIKFPNDSRNVPDIVKAWSQAAPNLEARVLFRKRRARVD</sequence>
<evidence type="ECO:0000256" key="8">
    <source>
        <dbReference type="ARBA" id="ARBA00023002"/>
    </source>
</evidence>
<proteinExistence type="inferred from homology"/>
<name>A0A4V4HGI8_DENBC</name>
<reference evidence="14 15" key="1">
    <citation type="journal article" date="2019" name="Nat. Ecol. Evol.">
        <title>Megaphylogeny resolves global patterns of mushroom evolution.</title>
        <authorList>
            <person name="Varga T."/>
            <person name="Krizsan K."/>
            <person name="Foldi C."/>
            <person name="Dima B."/>
            <person name="Sanchez-Garcia M."/>
            <person name="Sanchez-Ramirez S."/>
            <person name="Szollosi G.J."/>
            <person name="Szarkandi J.G."/>
            <person name="Papp V."/>
            <person name="Albert L."/>
            <person name="Andreopoulos W."/>
            <person name="Angelini C."/>
            <person name="Antonin V."/>
            <person name="Barry K.W."/>
            <person name="Bougher N.L."/>
            <person name="Buchanan P."/>
            <person name="Buyck B."/>
            <person name="Bense V."/>
            <person name="Catcheside P."/>
            <person name="Chovatia M."/>
            <person name="Cooper J."/>
            <person name="Damon W."/>
            <person name="Desjardin D."/>
            <person name="Finy P."/>
            <person name="Geml J."/>
            <person name="Haridas S."/>
            <person name="Hughes K."/>
            <person name="Justo A."/>
            <person name="Karasinski D."/>
            <person name="Kautmanova I."/>
            <person name="Kiss B."/>
            <person name="Kocsube S."/>
            <person name="Kotiranta H."/>
            <person name="LaButti K.M."/>
            <person name="Lechner B.E."/>
            <person name="Liimatainen K."/>
            <person name="Lipzen A."/>
            <person name="Lukacs Z."/>
            <person name="Mihaltcheva S."/>
            <person name="Morgado L.N."/>
            <person name="Niskanen T."/>
            <person name="Noordeloos M.E."/>
            <person name="Ohm R.A."/>
            <person name="Ortiz-Santana B."/>
            <person name="Ovrebo C."/>
            <person name="Racz N."/>
            <person name="Riley R."/>
            <person name="Savchenko A."/>
            <person name="Shiryaev A."/>
            <person name="Soop K."/>
            <person name="Spirin V."/>
            <person name="Szebenyi C."/>
            <person name="Tomsovsky M."/>
            <person name="Tulloss R.E."/>
            <person name="Uehling J."/>
            <person name="Grigoriev I.V."/>
            <person name="Vagvolgyi C."/>
            <person name="Papp T."/>
            <person name="Martin F.M."/>
            <person name="Miettinen O."/>
            <person name="Hibbett D.S."/>
            <person name="Nagy L.G."/>
        </authorList>
    </citation>
    <scope>NUCLEOTIDE SEQUENCE [LARGE SCALE GENOMIC DNA]</scope>
    <source>
        <strain evidence="14 15">CBS 962.96</strain>
    </source>
</reference>
<evidence type="ECO:0000256" key="4">
    <source>
        <dbReference type="ARBA" id="ARBA00022617"/>
    </source>
</evidence>
<evidence type="ECO:0000256" key="1">
    <source>
        <dbReference type="ARBA" id="ARBA00001971"/>
    </source>
</evidence>
<dbReference type="InterPro" id="IPR002403">
    <property type="entry name" value="Cyt_P450_E_grp-IV"/>
</dbReference>
<evidence type="ECO:0000256" key="12">
    <source>
        <dbReference type="PIRSR" id="PIRSR602403-1"/>
    </source>
</evidence>
<evidence type="ECO:0000313" key="14">
    <source>
        <dbReference type="EMBL" id="THU98965.1"/>
    </source>
</evidence>
<dbReference type="Gene3D" id="1.10.630.10">
    <property type="entry name" value="Cytochrome P450"/>
    <property type="match status" value="1"/>
</dbReference>
<evidence type="ECO:0000256" key="7">
    <source>
        <dbReference type="ARBA" id="ARBA00022989"/>
    </source>
</evidence>
<keyword evidence="7" id="KW-1133">Transmembrane helix</keyword>
<dbReference type="InterPro" id="IPR001128">
    <property type="entry name" value="Cyt_P450"/>
</dbReference>
<dbReference type="PANTHER" id="PTHR46206:SF5">
    <property type="entry name" value="P450, PUTATIVE (EUROFUNG)-RELATED"/>
    <property type="match status" value="1"/>
</dbReference>
<dbReference type="GO" id="GO:0016020">
    <property type="term" value="C:membrane"/>
    <property type="evidence" value="ECO:0007669"/>
    <property type="project" value="UniProtKB-SubCell"/>
</dbReference>
<dbReference type="AlphaFoldDB" id="A0A4V4HGI8"/>
<evidence type="ECO:0000313" key="15">
    <source>
        <dbReference type="Proteomes" id="UP000297245"/>
    </source>
</evidence>
<keyword evidence="10 13" id="KW-0503">Monooxygenase</keyword>
<keyword evidence="5" id="KW-0812">Transmembrane</keyword>
<dbReference type="Proteomes" id="UP000297245">
    <property type="component" value="Unassembled WGS sequence"/>
</dbReference>
<evidence type="ECO:0000256" key="6">
    <source>
        <dbReference type="ARBA" id="ARBA00022723"/>
    </source>
</evidence>
<dbReference type="GO" id="GO:0005506">
    <property type="term" value="F:iron ion binding"/>
    <property type="evidence" value="ECO:0007669"/>
    <property type="project" value="InterPro"/>
</dbReference>
<gene>
    <name evidence="14" type="ORF">K435DRAFT_752346</name>
</gene>
<comment type="similarity">
    <text evidence="3 13">Belongs to the cytochrome P450 family.</text>
</comment>
<dbReference type="CDD" id="cd11041">
    <property type="entry name" value="CYP503A1-like"/>
    <property type="match status" value="1"/>
</dbReference>
<dbReference type="GO" id="GO:0004497">
    <property type="term" value="F:monooxygenase activity"/>
    <property type="evidence" value="ECO:0007669"/>
    <property type="project" value="UniProtKB-KW"/>
</dbReference>
<comment type="subcellular location">
    <subcellularLocation>
        <location evidence="2">Membrane</location>
    </subcellularLocation>
</comment>
<keyword evidence="11" id="KW-0472">Membrane</keyword>
<dbReference type="InterPro" id="IPR017972">
    <property type="entry name" value="Cyt_P450_CS"/>
</dbReference>
<accession>A0A4V4HGI8</accession>